<reference evidence="3" key="1">
    <citation type="submission" date="2020-10" db="EMBL/GenBank/DDBJ databases">
        <authorList>
            <person name="Kikuchi T."/>
        </authorList>
    </citation>
    <scope>NUCLEOTIDE SEQUENCE</scope>
    <source>
        <strain evidence="3">NKZ352</strain>
    </source>
</reference>
<evidence type="ECO:0000256" key="1">
    <source>
        <dbReference type="SAM" id="SignalP"/>
    </source>
</evidence>
<keyword evidence="1" id="KW-0732">Signal</keyword>
<protein>
    <recommendedName>
        <fullName evidence="2">MAM domain-containing protein</fullName>
    </recommendedName>
</protein>
<dbReference type="Proteomes" id="UP000835052">
    <property type="component" value="Unassembled WGS sequence"/>
</dbReference>
<dbReference type="SUPFAM" id="SSF49899">
    <property type="entry name" value="Concanavalin A-like lectins/glucanases"/>
    <property type="match status" value="1"/>
</dbReference>
<dbReference type="AlphaFoldDB" id="A0A8S1HHP9"/>
<accession>A0A8S1HHP9</accession>
<dbReference type="EMBL" id="CAJGYM010000068">
    <property type="protein sequence ID" value="CAD6196180.1"/>
    <property type="molecule type" value="Genomic_DNA"/>
</dbReference>
<dbReference type="InterPro" id="IPR000998">
    <property type="entry name" value="MAM_dom"/>
</dbReference>
<sequence length="535" mass="58262">MIRCHLVWLLALLTQRVTSSDSVDCSFDVGECGWKFGEPWNVAAAVFVPGIFGTSRKLESFGPFLVAQGRFGGPQKGATETNWLDPNPAMRVLSFRYIKLGDAKLKVLLRKEGNVTVLDSLEGNPISIWTTRNIVVPSSNSPVQIIFLSDDVKNGHDVVAIDDVTLQHSDGVLAAGRGDLKNQWAGWQRETRRAPKSEKDRGVCSIIKCSFHGNSCSWDHSNFRVLTSKIVSEVAGESILISEPAILPMNAHFQMDLFSSEASSTTVFLRSGSEESVIWTKGDLTEQGWNRVRFPLRFSPLPSTIMIRSFSPSGGFIAISNTDIVDESGNAITCGSNTLPIRPQREDFIRLTAYQKLDQASSSSQFAAPLFTPEPTKLSSPIPRRPLPTLALARDPKPIFASLPISPSQISSAGVTALPIRPVATYSPPNLENSTNGKQSLEGKFSEIAKKFGLGQLISNGGAEKNGLHLLEALSNLRSTGIQVPPSLNQALASKISQVLAPPPGYGDDSKPFARQNMDLVVENAFRKYLNEQLT</sequence>
<evidence type="ECO:0000313" key="3">
    <source>
        <dbReference type="EMBL" id="CAD6196180.1"/>
    </source>
</evidence>
<evidence type="ECO:0000313" key="4">
    <source>
        <dbReference type="Proteomes" id="UP000835052"/>
    </source>
</evidence>
<keyword evidence="4" id="KW-1185">Reference proteome</keyword>
<dbReference type="Pfam" id="PF00629">
    <property type="entry name" value="MAM"/>
    <property type="match status" value="1"/>
</dbReference>
<feature type="signal peptide" evidence="1">
    <location>
        <begin position="1"/>
        <end position="19"/>
    </location>
</feature>
<dbReference type="PROSITE" id="PS50060">
    <property type="entry name" value="MAM_2"/>
    <property type="match status" value="1"/>
</dbReference>
<dbReference type="SMART" id="SM00137">
    <property type="entry name" value="MAM"/>
    <property type="match status" value="1"/>
</dbReference>
<dbReference type="Gene3D" id="2.60.120.200">
    <property type="match status" value="1"/>
</dbReference>
<evidence type="ECO:0000259" key="2">
    <source>
        <dbReference type="PROSITE" id="PS50060"/>
    </source>
</evidence>
<organism evidence="3 4">
    <name type="scientific">Caenorhabditis auriculariae</name>
    <dbReference type="NCBI Taxonomy" id="2777116"/>
    <lineage>
        <taxon>Eukaryota</taxon>
        <taxon>Metazoa</taxon>
        <taxon>Ecdysozoa</taxon>
        <taxon>Nematoda</taxon>
        <taxon>Chromadorea</taxon>
        <taxon>Rhabditida</taxon>
        <taxon>Rhabditina</taxon>
        <taxon>Rhabditomorpha</taxon>
        <taxon>Rhabditoidea</taxon>
        <taxon>Rhabditidae</taxon>
        <taxon>Peloderinae</taxon>
        <taxon>Caenorhabditis</taxon>
    </lineage>
</organism>
<dbReference type="GO" id="GO:0016020">
    <property type="term" value="C:membrane"/>
    <property type="evidence" value="ECO:0007669"/>
    <property type="project" value="InterPro"/>
</dbReference>
<proteinExistence type="predicted"/>
<dbReference type="InterPro" id="IPR013320">
    <property type="entry name" value="ConA-like_dom_sf"/>
</dbReference>
<comment type="caution">
    <text evidence="3">The sequence shown here is derived from an EMBL/GenBank/DDBJ whole genome shotgun (WGS) entry which is preliminary data.</text>
</comment>
<feature type="chain" id="PRO_5035736439" description="MAM domain-containing protein" evidence="1">
    <location>
        <begin position="20"/>
        <end position="535"/>
    </location>
</feature>
<feature type="domain" description="MAM" evidence="2">
    <location>
        <begin position="23"/>
        <end position="166"/>
    </location>
</feature>
<name>A0A8S1HHP9_9PELO</name>
<gene>
    <name evidence="3" type="ORF">CAUJ_LOCUS12095</name>
</gene>
<dbReference type="OrthoDB" id="5807587at2759"/>